<dbReference type="AlphaFoldDB" id="A0A2K5MMD1"/>
<reference evidence="2" key="2">
    <citation type="submission" date="2025-09" db="UniProtKB">
        <authorList>
            <consortium name="Ensembl"/>
        </authorList>
    </citation>
    <scope>IDENTIFICATION</scope>
</reference>
<accession>A0A2K5MMD1</accession>
<feature type="region of interest" description="Disordered" evidence="1">
    <location>
        <begin position="1"/>
        <end position="31"/>
    </location>
</feature>
<dbReference type="Proteomes" id="UP000233060">
    <property type="component" value="Unassembled WGS sequence"/>
</dbReference>
<feature type="compositionally biased region" description="Basic and acidic residues" evidence="1">
    <location>
        <begin position="46"/>
        <end position="58"/>
    </location>
</feature>
<dbReference type="Bgee" id="ENSCATG00000036598">
    <property type="expression patterns" value="Expressed in pituitary gland and 7 other cell types or tissues"/>
</dbReference>
<evidence type="ECO:0000313" key="3">
    <source>
        <dbReference type="Proteomes" id="UP000233060"/>
    </source>
</evidence>
<feature type="region of interest" description="Disordered" evidence="1">
    <location>
        <begin position="46"/>
        <end position="115"/>
    </location>
</feature>
<dbReference type="Ensembl" id="ENSCATT00000050601.1">
    <property type="protein sequence ID" value="ENSCATP00000026364.1"/>
    <property type="gene ID" value="ENSCATG00000036598.1"/>
</dbReference>
<reference evidence="2" key="1">
    <citation type="submission" date="2025-08" db="UniProtKB">
        <authorList>
            <consortium name="Ensembl"/>
        </authorList>
    </citation>
    <scope>IDENTIFICATION</scope>
</reference>
<evidence type="ECO:0000313" key="2">
    <source>
        <dbReference type="Ensembl" id="ENSCATP00000026364.1"/>
    </source>
</evidence>
<organism evidence="2 3">
    <name type="scientific">Cercocebus atys</name>
    <name type="common">Sooty mangabey</name>
    <name type="synonym">Cercocebus torquatus atys</name>
    <dbReference type="NCBI Taxonomy" id="9531"/>
    <lineage>
        <taxon>Eukaryota</taxon>
        <taxon>Metazoa</taxon>
        <taxon>Chordata</taxon>
        <taxon>Craniata</taxon>
        <taxon>Vertebrata</taxon>
        <taxon>Euteleostomi</taxon>
        <taxon>Mammalia</taxon>
        <taxon>Eutheria</taxon>
        <taxon>Euarchontoglires</taxon>
        <taxon>Primates</taxon>
        <taxon>Haplorrhini</taxon>
        <taxon>Catarrhini</taxon>
        <taxon>Cercopithecidae</taxon>
        <taxon>Cercopithecinae</taxon>
        <taxon>Cercocebus</taxon>
    </lineage>
</organism>
<dbReference type="OMA" id="APGGNMR"/>
<dbReference type="GeneTree" id="ENSGT00540000073696"/>
<evidence type="ECO:0000256" key="1">
    <source>
        <dbReference type="SAM" id="MobiDB-lite"/>
    </source>
</evidence>
<keyword evidence="3" id="KW-1185">Reference proteome</keyword>
<name>A0A2K5MMD1_CERAT</name>
<protein>
    <submittedName>
        <fullName evidence="2">Uncharacterized protein</fullName>
    </submittedName>
</protein>
<sequence>MREIPRSRLRPPPCFKHQRGPGVLAGDRPNLRSSFCTRYMDRTDGLRARKSWGDEATRRALSPGSVKSPAPGGDNMRAMDGAGTPGSPSSSRGSGGARGVGDTLGPLQAGSIPSARSPVRRRVFWLWALPPGLGALSPARPGMLPR</sequence>
<proteinExistence type="predicted"/>
<feature type="compositionally biased region" description="Low complexity" evidence="1">
    <location>
        <begin position="80"/>
        <end position="92"/>
    </location>
</feature>